<dbReference type="STRING" id="390270.SAMN04488005_1327"/>
<dbReference type="InterPro" id="IPR036388">
    <property type="entry name" value="WH-like_DNA-bd_sf"/>
</dbReference>
<dbReference type="GO" id="GO:0003677">
    <property type="term" value="F:DNA binding"/>
    <property type="evidence" value="ECO:0007669"/>
    <property type="project" value="UniProtKB-KW"/>
</dbReference>
<dbReference type="InterPro" id="IPR015422">
    <property type="entry name" value="PyrdxlP-dep_Trfase_small"/>
</dbReference>
<dbReference type="SUPFAM" id="SSF46785">
    <property type="entry name" value="Winged helix' DNA-binding domain"/>
    <property type="match status" value="1"/>
</dbReference>
<dbReference type="InterPro" id="IPR036390">
    <property type="entry name" value="WH_DNA-bd_sf"/>
</dbReference>
<evidence type="ECO:0000313" key="7">
    <source>
        <dbReference type="EMBL" id="SFR39138.1"/>
    </source>
</evidence>
<comment type="similarity">
    <text evidence="1">In the C-terminal section; belongs to the class-I pyridoxal-phosphate-dependent aminotransferase family.</text>
</comment>
<keyword evidence="3" id="KW-0805">Transcription regulation</keyword>
<dbReference type="Proteomes" id="UP000199478">
    <property type="component" value="Unassembled WGS sequence"/>
</dbReference>
<dbReference type="Gene3D" id="1.10.10.10">
    <property type="entry name" value="Winged helix-like DNA-binding domain superfamily/Winged helix DNA-binding domain"/>
    <property type="match status" value="1"/>
</dbReference>
<dbReference type="GO" id="GO:0003700">
    <property type="term" value="F:DNA-binding transcription factor activity"/>
    <property type="evidence" value="ECO:0007669"/>
    <property type="project" value="InterPro"/>
</dbReference>
<dbReference type="InterPro" id="IPR000524">
    <property type="entry name" value="Tscrpt_reg_HTH_GntR"/>
</dbReference>
<dbReference type="Gene3D" id="3.40.640.10">
    <property type="entry name" value="Type I PLP-dependent aspartate aminotransferase-like (Major domain)"/>
    <property type="match status" value="1"/>
</dbReference>
<evidence type="ECO:0000256" key="5">
    <source>
        <dbReference type="ARBA" id="ARBA00023163"/>
    </source>
</evidence>
<dbReference type="Pfam" id="PF00155">
    <property type="entry name" value="Aminotran_1_2"/>
    <property type="match status" value="1"/>
</dbReference>
<dbReference type="InterPro" id="IPR051446">
    <property type="entry name" value="HTH_trans_reg/aminotransferase"/>
</dbReference>
<accession>A0A1I6GAD6</accession>
<evidence type="ECO:0000256" key="1">
    <source>
        <dbReference type="ARBA" id="ARBA00005384"/>
    </source>
</evidence>
<dbReference type="OrthoDB" id="9808770at2"/>
<evidence type="ECO:0000259" key="6">
    <source>
        <dbReference type="PROSITE" id="PS50949"/>
    </source>
</evidence>
<dbReference type="InterPro" id="IPR015421">
    <property type="entry name" value="PyrdxlP-dep_Trfase_major"/>
</dbReference>
<protein>
    <submittedName>
        <fullName evidence="7">Transcriptional regulator, GntR family</fullName>
    </submittedName>
</protein>
<dbReference type="RefSeq" id="WP_090197929.1">
    <property type="nucleotide sequence ID" value="NZ_FOYP01000001.1"/>
</dbReference>
<dbReference type="InterPro" id="IPR015424">
    <property type="entry name" value="PyrdxlP-dep_Trfase"/>
</dbReference>
<organism evidence="7 8">
    <name type="scientific">Yoonia tamlensis</name>
    <dbReference type="NCBI Taxonomy" id="390270"/>
    <lineage>
        <taxon>Bacteria</taxon>
        <taxon>Pseudomonadati</taxon>
        <taxon>Pseudomonadota</taxon>
        <taxon>Alphaproteobacteria</taxon>
        <taxon>Rhodobacterales</taxon>
        <taxon>Paracoccaceae</taxon>
        <taxon>Yoonia</taxon>
    </lineage>
</organism>
<dbReference type="AlphaFoldDB" id="A0A1I6GAD6"/>
<keyword evidence="4" id="KW-0238">DNA-binding</keyword>
<evidence type="ECO:0000256" key="4">
    <source>
        <dbReference type="ARBA" id="ARBA00023125"/>
    </source>
</evidence>
<dbReference type="CDD" id="cd07377">
    <property type="entry name" value="WHTH_GntR"/>
    <property type="match status" value="1"/>
</dbReference>
<name>A0A1I6GAD6_9RHOB</name>
<dbReference type="GO" id="GO:0030170">
    <property type="term" value="F:pyridoxal phosphate binding"/>
    <property type="evidence" value="ECO:0007669"/>
    <property type="project" value="InterPro"/>
</dbReference>
<dbReference type="Pfam" id="PF00392">
    <property type="entry name" value="GntR"/>
    <property type="match status" value="1"/>
</dbReference>
<sequence>MIVSGTIWQPNLADGGRAKYQALAKAIRDGIASGQLSPGEKLPPVRDLAYRVSVTPGTVARAYKILIDESLLEAGVGRGTFVAQPKPAPVRSLPAADRFFDPALDRDGQAHLLSPKMPDVGQTAIIREAMHQLADSTASDMLLRYPTRNTDLPAREAFAATLDPVHLGPFDIHNIVTSHGGQNAIVMILQSILTGTNPAIAVDELSYGGFRSAGVLCRADVVGIAWDDDGPLVSALEAAILDHNVQAFCTSAEVSNPTARQTTPARRVEIAALAKAHGVHIIDDDCYRLMNTDRIGPSYRALLPGLGWYLTSPSKSITASLRIGFTVAPKGWSKALTRTATFSSFGVTRLVTDLYAAIMQHPQIDAVVARVKSRIGADIDAAQRILAGYDMRAAPTVPFLWLELPIGWRAGEFCQAAESAGVLIKSADDFALRESRSVHAVRIAVNGLVPHAHFVQAMECLRDLLDHPPERIAI</sequence>
<dbReference type="Gene3D" id="3.90.1150.10">
    <property type="entry name" value="Aspartate Aminotransferase, domain 1"/>
    <property type="match status" value="1"/>
</dbReference>
<dbReference type="PANTHER" id="PTHR46577">
    <property type="entry name" value="HTH-TYPE TRANSCRIPTIONAL REGULATORY PROTEIN GABR"/>
    <property type="match status" value="1"/>
</dbReference>
<keyword evidence="5" id="KW-0804">Transcription</keyword>
<dbReference type="PROSITE" id="PS50949">
    <property type="entry name" value="HTH_GNTR"/>
    <property type="match status" value="1"/>
</dbReference>
<dbReference type="CDD" id="cd00609">
    <property type="entry name" value="AAT_like"/>
    <property type="match status" value="1"/>
</dbReference>
<evidence type="ECO:0000313" key="8">
    <source>
        <dbReference type="Proteomes" id="UP000199478"/>
    </source>
</evidence>
<proteinExistence type="inferred from homology"/>
<dbReference type="InterPro" id="IPR004839">
    <property type="entry name" value="Aminotransferase_I/II_large"/>
</dbReference>
<dbReference type="SMART" id="SM00345">
    <property type="entry name" value="HTH_GNTR"/>
    <property type="match status" value="1"/>
</dbReference>
<dbReference type="EMBL" id="FOYP01000001">
    <property type="protein sequence ID" value="SFR39138.1"/>
    <property type="molecule type" value="Genomic_DNA"/>
</dbReference>
<feature type="domain" description="HTH gntR-type" evidence="6">
    <location>
        <begin position="17"/>
        <end position="85"/>
    </location>
</feature>
<gene>
    <name evidence="7" type="ORF">SAMN04488005_1327</name>
</gene>
<keyword evidence="8" id="KW-1185">Reference proteome</keyword>
<evidence type="ECO:0000256" key="2">
    <source>
        <dbReference type="ARBA" id="ARBA00022898"/>
    </source>
</evidence>
<dbReference type="SUPFAM" id="SSF53383">
    <property type="entry name" value="PLP-dependent transferases"/>
    <property type="match status" value="1"/>
</dbReference>
<reference evidence="8" key="1">
    <citation type="submission" date="2016-10" db="EMBL/GenBank/DDBJ databases">
        <authorList>
            <person name="Varghese N."/>
            <person name="Submissions S."/>
        </authorList>
    </citation>
    <scope>NUCLEOTIDE SEQUENCE [LARGE SCALE GENOMIC DNA]</scope>
    <source>
        <strain evidence="8">DSM 26879</strain>
    </source>
</reference>
<evidence type="ECO:0000256" key="3">
    <source>
        <dbReference type="ARBA" id="ARBA00023015"/>
    </source>
</evidence>
<dbReference type="PANTHER" id="PTHR46577:SF1">
    <property type="entry name" value="HTH-TYPE TRANSCRIPTIONAL REGULATORY PROTEIN GABR"/>
    <property type="match status" value="1"/>
</dbReference>
<keyword evidence="2" id="KW-0663">Pyridoxal phosphate</keyword>